<gene>
    <name evidence="1" type="ORF">AUP44_02010</name>
</gene>
<accession>A0A161R8X9</accession>
<dbReference type="EMBL" id="LPZR01000002">
    <property type="protein sequence ID" value="KYO57853.1"/>
    <property type="molecule type" value="Genomic_DNA"/>
</dbReference>
<evidence type="ECO:0000313" key="2">
    <source>
        <dbReference type="Proteomes" id="UP000075787"/>
    </source>
</evidence>
<proteinExistence type="predicted"/>
<protein>
    <submittedName>
        <fullName evidence="1">Uncharacterized protein</fullName>
    </submittedName>
</protein>
<reference evidence="1 2" key="1">
    <citation type="submission" date="2015-12" db="EMBL/GenBank/DDBJ databases">
        <title>Genome sequence of Tistrella mobilis MCCC 1A02139.</title>
        <authorList>
            <person name="Lu L."/>
            <person name="Lai Q."/>
            <person name="Shao Z."/>
            <person name="Qian P."/>
        </authorList>
    </citation>
    <scope>NUCLEOTIDE SEQUENCE [LARGE SCALE GENOMIC DNA]</scope>
    <source>
        <strain evidence="1 2">MCCC 1A02139</strain>
    </source>
</reference>
<evidence type="ECO:0000313" key="1">
    <source>
        <dbReference type="EMBL" id="KYO57853.1"/>
    </source>
</evidence>
<name>A0A161R8X9_9PROT</name>
<organism evidence="1 2">
    <name type="scientific">Tistrella mobilis</name>
    <dbReference type="NCBI Taxonomy" id="171437"/>
    <lineage>
        <taxon>Bacteria</taxon>
        <taxon>Pseudomonadati</taxon>
        <taxon>Pseudomonadota</taxon>
        <taxon>Alphaproteobacteria</taxon>
        <taxon>Geminicoccales</taxon>
        <taxon>Geminicoccaceae</taxon>
        <taxon>Tistrella</taxon>
    </lineage>
</organism>
<comment type="caution">
    <text evidence="1">The sequence shown here is derived from an EMBL/GenBank/DDBJ whole genome shotgun (WGS) entry which is preliminary data.</text>
</comment>
<sequence>MEPVPVSFHSCWAKISTLLATPAPGPSITTFWIVTACAPTLMTGVIVEPDPTLMLTRSVVAVPVPASPKIRWPRFLTISVLEIR</sequence>
<dbReference type="AlphaFoldDB" id="A0A161R8X9"/>
<dbReference type="Proteomes" id="UP000075787">
    <property type="component" value="Unassembled WGS sequence"/>
</dbReference>